<organism evidence="2 3">
    <name type="scientific">[Candida] anglica</name>
    <dbReference type="NCBI Taxonomy" id="148631"/>
    <lineage>
        <taxon>Eukaryota</taxon>
        <taxon>Fungi</taxon>
        <taxon>Dikarya</taxon>
        <taxon>Ascomycota</taxon>
        <taxon>Saccharomycotina</taxon>
        <taxon>Pichiomycetes</taxon>
        <taxon>Debaryomycetaceae</taxon>
        <taxon>Kurtzmaniella</taxon>
    </lineage>
</organism>
<evidence type="ECO:0000313" key="3">
    <source>
        <dbReference type="Proteomes" id="UP001497600"/>
    </source>
</evidence>
<accession>A0ABP0EM62</accession>
<dbReference type="Proteomes" id="UP001497600">
    <property type="component" value="Chromosome H"/>
</dbReference>
<feature type="region of interest" description="Disordered" evidence="1">
    <location>
        <begin position="1"/>
        <end position="24"/>
    </location>
</feature>
<feature type="compositionally biased region" description="Polar residues" evidence="1">
    <location>
        <begin position="369"/>
        <end position="387"/>
    </location>
</feature>
<evidence type="ECO:0000313" key="2">
    <source>
        <dbReference type="EMBL" id="CAK7921304.1"/>
    </source>
</evidence>
<gene>
    <name evidence="2" type="ORF">CAAN4_H12618</name>
</gene>
<evidence type="ECO:0000256" key="1">
    <source>
        <dbReference type="SAM" id="MobiDB-lite"/>
    </source>
</evidence>
<reference evidence="2 3" key="1">
    <citation type="submission" date="2024-01" db="EMBL/GenBank/DDBJ databases">
        <authorList>
            <consortium name="Genoscope - CEA"/>
            <person name="William W."/>
        </authorList>
    </citation>
    <scope>NUCLEOTIDE SEQUENCE [LARGE SCALE GENOMIC DNA]</scope>
    <source>
        <strain evidence="2 3">29B2s-10</strain>
    </source>
</reference>
<keyword evidence="3" id="KW-1185">Reference proteome</keyword>
<sequence length="387" mass="43112">MLNSILHPRRDNRTNQRGEAPPITNTQLIPTLRRRNSDITLNTLVDDSTTNNSDLISLITNESEETVLNDDIRIFQCPISTYTKRLELPVVSNFLSPGVMVFASNESLSAYQKEMNHKETVKSDGGIEPTTLAQPILYTSTSVWSIFKKNSPFMEIHQNISGIRHEFCKVYFRILATNLTCYILNFKFEGSGLTKTVILLNNNSCRPSVDFIYQGSKVRITGITGATSTFGTGFIKSFILDDDTPHLAHDLDINIKGGKSDPIKEENLIKNMKISTSSGNQLANLLIGGKSNSVIFRNMMNGKNLINTPFATYLDNGDKRIMGTKLNRHGTIGCFESPESSKPISENSLVITCIILVLREQEYRKNKGNNKPTFVSNPTLHPGSNIS</sequence>
<feature type="region of interest" description="Disordered" evidence="1">
    <location>
        <begin position="367"/>
        <end position="387"/>
    </location>
</feature>
<proteinExistence type="predicted"/>
<name>A0ABP0EM62_9ASCO</name>
<protein>
    <submittedName>
        <fullName evidence="2">Uncharacterized protein</fullName>
    </submittedName>
</protein>
<dbReference type="EMBL" id="OZ004260">
    <property type="protein sequence ID" value="CAK7921304.1"/>
    <property type="molecule type" value="Genomic_DNA"/>
</dbReference>